<evidence type="ECO:0000313" key="3">
    <source>
        <dbReference type="EMBL" id="GBN59000.1"/>
    </source>
</evidence>
<accession>A0A4Y2Q7Y1</accession>
<dbReference type="GO" id="GO:0003964">
    <property type="term" value="F:RNA-directed DNA polymerase activity"/>
    <property type="evidence" value="ECO:0007669"/>
    <property type="project" value="UniProtKB-EC"/>
</dbReference>
<keyword evidence="4" id="KW-1185">Reference proteome</keyword>
<gene>
    <name evidence="3" type="primary">pol_3931</name>
    <name evidence="3" type="ORF">AVEN_148264_1</name>
</gene>
<dbReference type="AlphaFoldDB" id="A0A4Y2Q7Y1"/>
<dbReference type="InterPro" id="IPR043128">
    <property type="entry name" value="Rev_trsase/Diguanyl_cyclase"/>
</dbReference>
<reference evidence="3 4" key="1">
    <citation type="journal article" date="2019" name="Sci. Rep.">
        <title>Orb-weaving spider Araneus ventricosus genome elucidates the spidroin gene catalogue.</title>
        <authorList>
            <person name="Kono N."/>
            <person name="Nakamura H."/>
            <person name="Ohtoshi R."/>
            <person name="Moran D.A.P."/>
            <person name="Shinohara A."/>
            <person name="Yoshida Y."/>
            <person name="Fujiwara M."/>
            <person name="Mori M."/>
            <person name="Tomita M."/>
            <person name="Arakawa K."/>
        </authorList>
    </citation>
    <scope>NUCLEOTIDE SEQUENCE [LARGE SCALE GENOMIC DNA]</scope>
</reference>
<feature type="domain" description="Reverse transcriptase" evidence="2">
    <location>
        <begin position="509"/>
        <end position="691"/>
    </location>
</feature>
<evidence type="ECO:0000313" key="4">
    <source>
        <dbReference type="Proteomes" id="UP000499080"/>
    </source>
</evidence>
<protein>
    <recommendedName>
        <fullName evidence="1">RNA-directed DNA polymerase</fullName>
        <ecNumber evidence="1">2.7.7.49</ecNumber>
    </recommendedName>
</protein>
<dbReference type="Pfam" id="PF00078">
    <property type="entry name" value="RVT_1"/>
    <property type="match status" value="1"/>
</dbReference>
<dbReference type="Proteomes" id="UP000499080">
    <property type="component" value="Unassembled WGS sequence"/>
</dbReference>
<proteinExistence type="predicted"/>
<dbReference type="Gene3D" id="3.30.70.270">
    <property type="match status" value="2"/>
</dbReference>
<dbReference type="FunFam" id="3.30.70.270:FF:000020">
    <property type="entry name" value="Transposon Tf2-6 polyprotein-like Protein"/>
    <property type="match status" value="1"/>
</dbReference>
<comment type="caution">
    <text evidence="3">The sequence shown here is derived from an EMBL/GenBank/DDBJ whole genome shotgun (WGS) entry which is preliminary data.</text>
</comment>
<evidence type="ECO:0000256" key="1">
    <source>
        <dbReference type="ARBA" id="ARBA00012493"/>
    </source>
</evidence>
<dbReference type="InterPro" id="IPR050951">
    <property type="entry name" value="Retrovirus_Pol_polyprotein"/>
</dbReference>
<dbReference type="InterPro" id="IPR043502">
    <property type="entry name" value="DNA/RNA_pol_sf"/>
</dbReference>
<dbReference type="PANTHER" id="PTHR37984">
    <property type="entry name" value="PROTEIN CBG26694"/>
    <property type="match status" value="1"/>
</dbReference>
<dbReference type="PANTHER" id="PTHR37984:SF5">
    <property type="entry name" value="PROTEIN NYNRIN-LIKE"/>
    <property type="match status" value="1"/>
</dbReference>
<sequence length="870" mass="98683">MPPKKQKEFTISMAASLHCFSGEVEENFDFFLDLLESLATLEEWSVEKKLLTLKLHLKGKALKFLSDDISNEQQNNFEELVGVLKKKFSRSVSFEILQNKFNKIVQQPGQSVKDLAEEISNAANRYFNKGNSKNPQICTLTEKMKFSKFLESLRPDIRTQVKILGPSSFEEAVKQACNAEIAFNDTAAASSNVFTPAEVNILLAKHFESSKKIEELNKKIENLTQISVGNHSASEPWDRSAFNRNDHGSSALNVKIECHICGKGHITTECWYFPRENIPNQKILIEKQSFGFYEDTPRNSSPSLSADTESSQVRLVNNVTILPNSSRILKLKISDSFTNEKNVVYIPSCNADISINESIHNVDNSGNIITIAENNTSNKITLRKNSKLGQVHSTTDFIFRDSNDFDEEPNEILQVNTLTADEITTLRREELNADDFNLEHLNETEKNEILKLLMQNFKVFSKSYQTLGCTDAITPEFKLLHNFPIQTKPYPIPKIAHDFAKQEIQKLLEAGIIEPSTSNYSFPIIFVKKKSDSKKLKFRMVVDYRLLNSVTESFKICLPKIADILHEISGKKWYSVLDLKSAFFQIKLKNSDKQKLAFCSELGNFQPTRLPFGSKNSTSYFHLLISKCLDDLKGPNIQFFLDDIIIAANSISEMNTRLQLVFDRLAKFNLTLDPNKIQICKTNITYLGFNISANGYAPSEDNIQKVTKFPVPQNVKQVQSYLGMMNYFRHLIFNYAEVVEPIVNLTRNGTPFVWSENCQDAFNVMQEIILNKPTIKNYDESKPLYLTTDAIFTVESNAIVPFPQSWPTFSQITTSVKEHPLPPAMREYKTRQTSTVQSASSASAFSLETESLVSPVQHSTSPPLQPIIPK</sequence>
<dbReference type="Gene3D" id="3.10.10.10">
    <property type="entry name" value="HIV Type 1 Reverse Transcriptase, subunit A, domain 1"/>
    <property type="match status" value="1"/>
</dbReference>
<dbReference type="InterPro" id="IPR000477">
    <property type="entry name" value="RT_dom"/>
</dbReference>
<dbReference type="SUPFAM" id="SSF56672">
    <property type="entry name" value="DNA/RNA polymerases"/>
    <property type="match status" value="1"/>
</dbReference>
<dbReference type="CDD" id="cd01647">
    <property type="entry name" value="RT_LTR"/>
    <property type="match status" value="1"/>
</dbReference>
<dbReference type="EC" id="2.7.7.49" evidence="1"/>
<dbReference type="EMBL" id="BGPR01013043">
    <property type="protein sequence ID" value="GBN59000.1"/>
    <property type="molecule type" value="Genomic_DNA"/>
</dbReference>
<dbReference type="OrthoDB" id="6472698at2759"/>
<organism evidence="3 4">
    <name type="scientific">Araneus ventricosus</name>
    <name type="common">Orbweaver spider</name>
    <name type="synonym">Epeira ventricosa</name>
    <dbReference type="NCBI Taxonomy" id="182803"/>
    <lineage>
        <taxon>Eukaryota</taxon>
        <taxon>Metazoa</taxon>
        <taxon>Ecdysozoa</taxon>
        <taxon>Arthropoda</taxon>
        <taxon>Chelicerata</taxon>
        <taxon>Arachnida</taxon>
        <taxon>Araneae</taxon>
        <taxon>Araneomorphae</taxon>
        <taxon>Entelegynae</taxon>
        <taxon>Araneoidea</taxon>
        <taxon>Araneidae</taxon>
        <taxon>Araneus</taxon>
    </lineage>
</organism>
<name>A0A4Y2Q7Y1_ARAVE</name>
<evidence type="ECO:0000259" key="2">
    <source>
        <dbReference type="PROSITE" id="PS50878"/>
    </source>
</evidence>
<dbReference type="PROSITE" id="PS50878">
    <property type="entry name" value="RT_POL"/>
    <property type="match status" value="1"/>
</dbReference>